<feature type="DNA-binding region" description="HMG box" evidence="1">
    <location>
        <begin position="18"/>
        <end position="80"/>
    </location>
</feature>
<proteinExistence type="predicted"/>
<feature type="domain" description="HMG box" evidence="3">
    <location>
        <begin position="18"/>
        <end position="80"/>
    </location>
</feature>
<dbReference type="EMBL" id="QKWP01000259">
    <property type="protein sequence ID" value="RIB23499.1"/>
    <property type="molecule type" value="Genomic_DNA"/>
</dbReference>
<reference evidence="4 5" key="1">
    <citation type="submission" date="2018-06" db="EMBL/GenBank/DDBJ databases">
        <title>Comparative genomics reveals the genomic features of Rhizophagus irregularis, R. cerebriforme, R. diaphanum and Gigaspora rosea, and their symbiotic lifestyle signature.</title>
        <authorList>
            <person name="Morin E."/>
            <person name="San Clemente H."/>
            <person name="Chen E.C.H."/>
            <person name="De La Providencia I."/>
            <person name="Hainaut M."/>
            <person name="Kuo A."/>
            <person name="Kohler A."/>
            <person name="Murat C."/>
            <person name="Tang N."/>
            <person name="Roy S."/>
            <person name="Loubradou J."/>
            <person name="Henrissat B."/>
            <person name="Grigoriev I.V."/>
            <person name="Corradi N."/>
            <person name="Roux C."/>
            <person name="Martin F.M."/>
        </authorList>
    </citation>
    <scope>NUCLEOTIDE SEQUENCE [LARGE SCALE GENOMIC DNA]</scope>
    <source>
        <strain evidence="4 5">DAOM 194757</strain>
    </source>
</reference>
<sequence>MKSPIKERKLKSRNSRKQKKPPNRFILYRTYHLKNNPRFNNPDSPMDMRTLSRLISSQWANEPQYVKSYWDNVAAREKLKEYINGEYHNKIDMSISVSTINEFRSTTFINSTINTLTNVSDHYHSRSLENCTNSAISNYSDDPFLTTEHSDGFRFLGENSISPDSSLGALPSINDVYLPPLPPLFEFGRY</sequence>
<dbReference type="AlphaFoldDB" id="A0A397VR60"/>
<dbReference type="PROSITE" id="PS50118">
    <property type="entry name" value="HMG_BOX_2"/>
    <property type="match status" value="1"/>
</dbReference>
<dbReference type="Proteomes" id="UP000266673">
    <property type="component" value="Unassembled WGS sequence"/>
</dbReference>
<evidence type="ECO:0000259" key="3">
    <source>
        <dbReference type="PROSITE" id="PS50118"/>
    </source>
</evidence>
<feature type="region of interest" description="Disordered" evidence="2">
    <location>
        <begin position="1"/>
        <end position="21"/>
    </location>
</feature>
<gene>
    <name evidence="4" type="ORF">C2G38_2072685</name>
</gene>
<dbReference type="InterPro" id="IPR036910">
    <property type="entry name" value="HMG_box_dom_sf"/>
</dbReference>
<protein>
    <recommendedName>
        <fullName evidence="3">HMG box domain-containing protein</fullName>
    </recommendedName>
</protein>
<dbReference type="Gene3D" id="1.10.30.10">
    <property type="entry name" value="High mobility group box domain"/>
    <property type="match status" value="1"/>
</dbReference>
<keyword evidence="1" id="KW-0238">DNA-binding</keyword>
<keyword evidence="1" id="KW-0539">Nucleus</keyword>
<evidence type="ECO:0000256" key="1">
    <source>
        <dbReference type="PROSITE-ProRule" id="PRU00267"/>
    </source>
</evidence>
<evidence type="ECO:0000313" key="5">
    <source>
        <dbReference type="Proteomes" id="UP000266673"/>
    </source>
</evidence>
<name>A0A397VR60_9GLOM</name>
<accession>A0A397VR60</accession>
<evidence type="ECO:0000256" key="2">
    <source>
        <dbReference type="SAM" id="MobiDB-lite"/>
    </source>
</evidence>
<dbReference type="SUPFAM" id="SSF47095">
    <property type="entry name" value="HMG-box"/>
    <property type="match status" value="1"/>
</dbReference>
<evidence type="ECO:0000313" key="4">
    <source>
        <dbReference type="EMBL" id="RIB23499.1"/>
    </source>
</evidence>
<dbReference type="InterPro" id="IPR009071">
    <property type="entry name" value="HMG_box_dom"/>
</dbReference>
<organism evidence="4 5">
    <name type="scientific">Gigaspora rosea</name>
    <dbReference type="NCBI Taxonomy" id="44941"/>
    <lineage>
        <taxon>Eukaryota</taxon>
        <taxon>Fungi</taxon>
        <taxon>Fungi incertae sedis</taxon>
        <taxon>Mucoromycota</taxon>
        <taxon>Glomeromycotina</taxon>
        <taxon>Glomeromycetes</taxon>
        <taxon>Diversisporales</taxon>
        <taxon>Gigasporaceae</taxon>
        <taxon>Gigaspora</taxon>
    </lineage>
</organism>
<keyword evidence="5" id="KW-1185">Reference proteome</keyword>
<dbReference type="GO" id="GO:0003677">
    <property type="term" value="F:DNA binding"/>
    <property type="evidence" value="ECO:0007669"/>
    <property type="project" value="UniProtKB-UniRule"/>
</dbReference>
<dbReference type="OrthoDB" id="2382551at2759"/>
<dbReference type="GO" id="GO:0005634">
    <property type="term" value="C:nucleus"/>
    <property type="evidence" value="ECO:0007669"/>
    <property type="project" value="UniProtKB-UniRule"/>
</dbReference>
<dbReference type="STRING" id="44941.A0A397VR60"/>
<comment type="caution">
    <text evidence="4">The sequence shown here is derived from an EMBL/GenBank/DDBJ whole genome shotgun (WGS) entry which is preliminary data.</text>
</comment>
<feature type="compositionally biased region" description="Basic residues" evidence="2">
    <location>
        <begin position="8"/>
        <end position="21"/>
    </location>
</feature>